<feature type="region of interest" description="Disordered" evidence="1">
    <location>
        <begin position="81"/>
        <end position="101"/>
    </location>
</feature>
<accession>A0A8J3AK30</accession>
<dbReference type="AlphaFoldDB" id="A0A8J3AK30"/>
<dbReference type="SUPFAM" id="SSF55469">
    <property type="entry name" value="FMN-dependent nitroreductase-like"/>
    <property type="match status" value="1"/>
</dbReference>
<gene>
    <name evidence="3" type="ORF">GCM10007377_13540</name>
</gene>
<sequence>MEAMQQRHAVRAYTDQPVDNSVCQSLQSLIDDLNAQSGLHMQMACGVDDAFLGLPTHYGRFTGVHNAIALIGKPKVSAVDTTSQSPAVNGGSTRSTQGWDKSNAQDIAATDPAEIALQETVGYYGERVVLHAVQLGLATSWAVLDNAHAVSNPWWQAQADEQVIWFIAFGYPARVLTRRRTKPIEELCQLPQGMSIEDAPQWFLQGIHAAMVAPTSLSQQPFKFILHADETVSAQATEGLFAHVGLGCAVCHFEIASGVTPATALNA</sequence>
<dbReference type="GO" id="GO:0016491">
    <property type="term" value="F:oxidoreductase activity"/>
    <property type="evidence" value="ECO:0007669"/>
    <property type="project" value="InterPro"/>
</dbReference>
<reference evidence="3" key="2">
    <citation type="submission" date="2020-09" db="EMBL/GenBank/DDBJ databases">
        <authorList>
            <person name="Sun Q."/>
            <person name="Sedlacek I."/>
        </authorList>
    </citation>
    <scope>NUCLEOTIDE SEQUENCE</scope>
    <source>
        <strain evidence="3">CCM 8606</strain>
    </source>
</reference>
<dbReference type="InterPro" id="IPR000415">
    <property type="entry name" value="Nitroreductase-like"/>
</dbReference>
<dbReference type="InterPro" id="IPR029478">
    <property type="entry name" value="TM1586_NiRdase"/>
</dbReference>
<protein>
    <submittedName>
        <fullName evidence="3">Nitroreductase</fullName>
    </submittedName>
</protein>
<dbReference type="EMBL" id="BMDH01000004">
    <property type="protein sequence ID" value="GGI14963.1"/>
    <property type="molecule type" value="Genomic_DNA"/>
</dbReference>
<evidence type="ECO:0000256" key="1">
    <source>
        <dbReference type="SAM" id="MobiDB-lite"/>
    </source>
</evidence>
<comment type="caution">
    <text evidence="3">The sequence shown here is derived from an EMBL/GenBank/DDBJ whole genome shotgun (WGS) entry which is preliminary data.</text>
</comment>
<evidence type="ECO:0000313" key="3">
    <source>
        <dbReference type="EMBL" id="GGI14963.1"/>
    </source>
</evidence>
<feature type="domain" description="Putative nitroreductase TM1586" evidence="2">
    <location>
        <begin position="107"/>
        <end position="257"/>
    </location>
</feature>
<evidence type="ECO:0000259" key="2">
    <source>
        <dbReference type="Pfam" id="PF14512"/>
    </source>
</evidence>
<keyword evidence="4" id="KW-1185">Reference proteome</keyword>
<dbReference type="Gene3D" id="3.40.109.10">
    <property type="entry name" value="NADH Oxidase"/>
    <property type="match status" value="1"/>
</dbReference>
<dbReference type="Pfam" id="PF14512">
    <property type="entry name" value="TM1586_NiRdase"/>
    <property type="match status" value="2"/>
</dbReference>
<name>A0A8J3AK30_9BIFI</name>
<evidence type="ECO:0000313" key="4">
    <source>
        <dbReference type="Proteomes" id="UP000619536"/>
    </source>
</evidence>
<feature type="domain" description="Putative nitroreductase TM1586" evidence="2">
    <location>
        <begin position="1"/>
        <end position="75"/>
    </location>
</feature>
<dbReference type="Proteomes" id="UP000619536">
    <property type="component" value="Unassembled WGS sequence"/>
</dbReference>
<proteinExistence type="predicted"/>
<reference evidence="3" key="1">
    <citation type="journal article" date="2014" name="Int. J. Syst. Evol. Microbiol.">
        <title>Complete genome sequence of Corynebacterium casei LMG S-19264T (=DSM 44701T), isolated from a smear-ripened cheese.</title>
        <authorList>
            <consortium name="US DOE Joint Genome Institute (JGI-PGF)"/>
            <person name="Walter F."/>
            <person name="Albersmeier A."/>
            <person name="Kalinowski J."/>
            <person name="Ruckert C."/>
        </authorList>
    </citation>
    <scope>NUCLEOTIDE SEQUENCE</scope>
    <source>
        <strain evidence="3">CCM 8606</strain>
    </source>
</reference>
<organism evidence="3 4">
    <name type="scientific">Galliscardovia ingluviei</name>
    <dbReference type="NCBI Taxonomy" id="1769422"/>
    <lineage>
        <taxon>Bacteria</taxon>
        <taxon>Bacillati</taxon>
        <taxon>Actinomycetota</taxon>
        <taxon>Actinomycetes</taxon>
        <taxon>Bifidobacteriales</taxon>
        <taxon>Bifidobacteriaceae</taxon>
        <taxon>Galliscardovia</taxon>
    </lineage>
</organism>